<dbReference type="RefSeq" id="WP_090321814.1">
    <property type="nucleotide sequence ID" value="NZ_FNOE01000032.1"/>
</dbReference>
<feature type="transmembrane region" description="Helical" evidence="1">
    <location>
        <begin position="464"/>
        <end position="489"/>
    </location>
</feature>
<feature type="transmembrane region" description="Helical" evidence="1">
    <location>
        <begin position="21"/>
        <end position="42"/>
    </location>
</feature>
<reference evidence="4" key="1">
    <citation type="submission" date="2016-10" db="EMBL/GenBank/DDBJ databases">
        <authorList>
            <person name="Varghese N."/>
            <person name="Submissions S."/>
        </authorList>
    </citation>
    <scope>NUCLEOTIDE SEQUENCE [LARGE SCALE GENOMIC DNA]</scope>
    <source>
        <strain evidence="4">Nm76</strain>
    </source>
</reference>
<feature type="transmembrane region" description="Helical" evidence="1">
    <location>
        <begin position="509"/>
        <end position="532"/>
    </location>
</feature>
<feature type="transmembrane region" description="Helical" evidence="1">
    <location>
        <begin position="421"/>
        <end position="443"/>
    </location>
</feature>
<dbReference type="Proteomes" id="UP000198814">
    <property type="component" value="Unassembled WGS sequence"/>
</dbReference>
<protein>
    <submittedName>
        <fullName evidence="3">CHASE2 domain-containing protein</fullName>
    </submittedName>
</protein>
<dbReference type="InterPro" id="IPR007890">
    <property type="entry name" value="CHASE2"/>
</dbReference>
<proteinExistence type="predicted"/>
<dbReference type="STRING" id="42354.SAMN05216333_12920"/>
<keyword evidence="4" id="KW-1185">Reference proteome</keyword>
<accession>A0A1H8U0F1</accession>
<name>A0A1H8U0F1_9PROT</name>
<evidence type="ECO:0000259" key="2">
    <source>
        <dbReference type="Pfam" id="PF05226"/>
    </source>
</evidence>
<organism evidence="3 4">
    <name type="scientific">Nitrosomonas oligotropha</name>
    <dbReference type="NCBI Taxonomy" id="42354"/>
    <lineage>
        <taxon>Bacteria</taxon>
        <taxon>Pseudomonadati</taxon>
        <taxon>Pseudomonadota</taxon>
        <taxon>Betaproteobacteria</taxon>
        <taxon>Nitrosomonadales</taxon>
        <taxon>Nitrosomonadaceae</taxon>
        <taxon>Nitrosomonas</taxon>
    </lineage>
</organism>
<evidence type="ECO:0000313" key="4">
    <source>
        <dbReference type="Proteomes" id="UP000198814"/>
    </source>
</evidence>
<keyword evidence="1" id="KW-1133">Transmembrane helix</keyword>
<dbReference type="Pfam" id="PF05226">
    <property type="entry name" value="CHASE2"/>
    <property type="match status" value="1"/>
</dbReference>
<dbReference type="OrthoDB" id="8549091at2"/>
<evidence type="ECO:0000256" key="1">
    <source>
        <dbReference type="SAM" id="Phobius"/>
    </source>
</evidence>
<keyword evidence="1" id="KW-0472">Membrane</keyword>
<gene>
    <name evidence="3" type="ORF">SAMN05216333_12920</name>
</gene>
<sequence length="551" mass="62204">MKVRSEAKKETNYRHTWWGKAVVTSLTAWMFASTVAVILVILHTIDFRPIKHLEQFGIDRSMRLYSDTASISMPYKYVFVDVDKEACKQFLDDNTDWDPECRTSKPVPTSLIIDFVRVAKESQAALVIIDVSSPDKNEPLDREALARELAVGSDHSDTWIIAPVYARPSDSINGLTIDGDTRFDIVPSHTRGRLRLASVATYADHGVIRAYPTASCFVTAEGQRWIPTIPYLAALLIKNPLVEQHYYDSVETSKTVATNALQSCSKLEISSDSLVNEISFDLPLFDPLDTNQIPAIIHFFYSLPSLGALADVHERESVSWNHIYNYEYYEASKLISHDCLHQHIDGSSTSPGCFITNEEYYRGKIIVLGSSRAQAMDQMQTPIGSMSGSELILNATRALLEFKPLRQSPPLTMLIEKLKGIGIAMGPMFIAWCLIFLSGPIVRQIRWNLLIRRRKSGLKILWQCHWQVFYWLRSLFVVFVFILGIYVAYILEVVYLLDQLKQGIATDLLLPAFALGLQGFAVAAKLASAAFYNMAEAFFGFLLNRVKSFFH</sequence>
<dbReference type="AlphaFoldDB" id="A0A1H8U0F1"/>
<evidence type="ECO:0000313" key="3">
    <source>
        <dbReference type="EMBL" id="SEO96303.1"/>
    </source>
</evidence>
<feature type="domain" description="CHASE2" evidence="2">
    <location>
        <begin position="40"/>
        <end position="416"/>
    </location>
</feature>
<dbReference type="EMBL" id="FODO01000029">
    <property type="protein sequence ID" value="SEO96303.1"/>
    <property type="molecule type" value="Genomic_DNA"/>
</dbReference>
<keyword evidence="1" id="KW-0812">Transmembrane</keyword>